<reference evidence="2" key="1">
    <citation type="submission" date="2020-05" db="EMBL/GenBank/DDBJ databases">
        <title>Mycena genomes resolve the evolution of fungal bioluminescence.</title>
        <authorList>
            <person name="Tsai I.J."/>
        </authorList>
    </citation>
    <scope>NUCLEOTIDE SEQUENCE</scope>
    <source>
        <strain evidence="2">CCC161011</strain>
    </source>
</reference>
<comment type="caution">
    <text evidence="2">The sequence shown here is derived from an EMBL/GenBank/DDBJ whole genome shotgun (WGS) entry which is preliminary data.</text>
</comment>
<organism evidence="2 3">
    <name type="scientific">Mycena venus</name>
    <dbReference type="NCBI Taxonomy" id="2733690"/>
    <lineage>
        <taxon>Eukaryota</taxon>
        <taxon>Fungi</taxon>
        <taxon>Dikarya</taxon>
        <taxon>Basidiomycota</taxon>
        <taxon>Agaricomycotina</taxon>
        <taxon>Agaricomycetes</taxon>
        <taxon>Agaricomycetidae</taxon>
        <taxon>Agaricales</taxon>
        <taxon>Marasmiineae</taxon>
        <taxon>Mycenaceae</taxon>
        <taxon>Mycena</taxon>
    </lineage>
</organism>
<dbReference type="InterPro" id="IPR000626">
    <property type="entry name" value="Ubiquitin-like_dom"/>
</dbReference>
<name>A0A8H6Z2B1_9AGAR</name>
<dbReference type="OrthoDB" id="428577at2759"/>
<dbReference type="Pfam" id="PF11976">
    <property type="entry name" value="Rad60-SLD"/>
    <property type="match status" value="1"/>
</dbReference>
<dbReference type="Proteomes" id="UP000620124">
    <property type="component" value="Unassembled WGS sequence"/>
</dbReference>
<dbReference type="InterPro" id="IPR029071">
    <property type="entry name" value="Ubiquitin-like_domsf"/>
</dbReference>
<protein>
    <recommendedName>
        <fullName evidence="1">Ubiquitin-like domain-containing protein</fullName>
    </recommendedName>
</protein>
<dbReference type="Gene3D" id="3.10.20.90">
    <property type="entry name" value="Phosphatidylinositol 3-kinase Catalytic Subunit, Chain A, domain 1"/>
    <property type="match status" value="1"/>
</dbReference>
<sequence length="130" mass="14938">MGPETNFEKLYYVLQSKFGGDSDKLRMYFDGATLDFDQTPSDHGLKDGDIIHILKRLLIPRFRPRLAVCGITPYLDNILGALGLHTEARTSFITYWFPSLLKHTHVTLRFVARSHTRPPRRAISLHSRTL</sequence>
<proteinExistence type="predicted"/>
<dbReference type="PROSITE" id="PS50053">
    <property type="entry name" value="UBIQUITIN_2"/>
    <property type="match status" value="1"/>
</dbReference>
<dbReference type="SUPFAM" id="SSF54236">
    <property type="entry name" value="Ubiquitin-like"/>
    <property type="match status" value="1"/>
</dbReference>
<keyword evidence="3" id="KW-1185">Reference proteome</keyword>
<evidence type="ECO:0000313" key="3">
    <source>
        <dbReference type="Proteomes" id="UP000620124"/>
    </source>
</evidence>
<accession>A0A8H6Z2B1</accession>
<dbReference type="InterPro" id="IPR022617">
    <property type="entry name" value="Rad60/SUMO-like_dom"/>
</dbReference>
<evidence type="ECO:0000313" key="2">
    <source>
        <dbReference type="EMBL" id="KAF7369527.1"/>
    </source>
</evidence>
<dbReference type="CDD" id="cd01763">
    <property type="entry name" value="Ubl_SUMO_like"/>
    <property type="match status" value="1"/>
</dbReference>
<feature type="domain" description="Ubiquitin-like" evidence="1">
    <location>
        <begin position="1"/>
        <end position="56"/>
    </location>
</feature>
<dbReference type="EMBL" id="JACAZI010000002">
    <property type="protein sequence ID" value="KAF7369527.1"/>
    <property type="molecule type" value="Genomic_DNA"/>
</dbReference>
<dbReference type="AlphaFoldDB" id="A0A8H6Z2B1"/>
<gene>
    <name evidence="2" type="ORF">MVEN_00282500</name>
</gene>
<evidence type="ECO:0000259" key="1">
    <source>
        <dbReference type="PROSITE" id="PS50053"/>
    </source>
</evidence>